<reference evidence="1 2" key="1">
    <citation type="journal article" date="2014" name="Proc. Natl. Acad. Sci. U.S.A.">
        <title>Trajectory and genomic determinants of fungal-pathogen speciation and host adaptation.</title>
        <authorList>
            <person name="Hu X."/>
            <person name="Xiao G."/>
            <person name="Zheng P."/>
            <person name="Shang Y."/>
            <person name="Su Y."/>
            <person name="Zhang X."/>
            <person name="Liu X."/>
            <person name="Zhan S."/>
            <person name="St Leger R.J."/>
            <person name="Wang C."/>
        </authorList>
    </citation>
    <scope>NUCLEOTIDE SEQUENCE [LARGE SCALE GENOMIC DNA]</scope>
    <source>
        <strain evidence="1 2">ARSEF 549</strain>
    </source>
</reference>
<proteinExistence type="predicted"/>
<organism evidence="1 2">
    <name type="scientific">Metarhizium anisopliae (strain ARSEF 549)</name>
    <dbReference type="NCBI Taxonomy" id="3151832"/>
    <lineage>
        <taxon>Eukaryota</taxon>
        <taxon>Fungi</taxon>
        <taxon>Dikarya</taxon>
        <taxon>Ascomycota</taxon>
        <taxon>Pezizomycotina</taxon>
        <taxon>Sordariomycetes</taxon>
        <taxon>Hypocreomycetidae</taxon>
        <taxon>Hypocreales</taxon>
        <taxon>Clavicipitaceae</taxon>
        <taxon>Metarhizium</taxon>
    </lineage>
</organism>
<dbReference type="VEuPathDB" id="FungiDB:MAN_02633"/>
<sequence>MAGIRSGAILARNGSAELQVPNATERSGAGRCHAAHGCAVAVAWHLWLQTAADAGDASAGVRWTRVAVVHAARCSAVCGLQSAICSLLQSSLCAPQFCAAMAASSSFRTLSEVELRDKLSVIILSPPPLHHNRPDPCPIRLGVELGAGADLSESSTRCFQGVKAWRGFQ</sequence>
<gene>
    <name evidence="1" type="ORF">MAN_02633</name>
</gene>
<evidence type="ECO:0000313" key="1">
    <source>
        <dbReference type="EMBL" id="KID70119.1"/>
    </source>
</evidence>
<comment type="caution">
    <text evidence="1">The sequence shown here is derived from an EMBL/GenBank/DDBJ whole genome shotgun (WGS) entry which is preliminary data.</text>
</comment>
<dbReference type="EMBL" id="AZNF01000002">
    <property type="protein sequence ID" value="KID70119.1"/>
    <property type="molecule type" value="Genomic_DNA"/>
</dbReference>
<dbReference type="AlphaFoldDB" id="A0A0B4GPN2"/>
<dbReference type="Proteomes" id="UP000031186">
    <property type="component" value="Unassembled WGS sequence"/>
</dbReference>
<evidence type="ECO:0000313" key="2">
    <source>
        <dbReference type="Proteomes" id="UP000031186"/>
    </source>
</evidence>
<protein>
    <submittedName>
        <fullName evidence="1">Uncharacterized protein</fullName>
    </submittedName>
</protein>
<dbReference type="HOGENOM" id="CLU_1578876_0_0_1"/>
<keyword evidence="2" id="KW-1185">Reference proteome</keyword>
<feature type="non-terminal residue" evidence="1">
    <location>
        <position position="1"/>
    </location>
</feature>
<name>A0A0B4GPN2_METAF</name>
<accession>A0A0B4GPN2</accession>